<name>D2HUG5_AILME</name>
<dbReference type="PANTHER" id="PTHR28448:SF1">
    <property type="entry name" value="UPF0728 PROTEIN C10ORF53"/>
    <property type="match status" value="1"/>
</dbReference>
<accession>D2HUG5</accession>
<dbReference type="InterPro" id="IPR027885">
    <property type="entry name" value="UPF0728"/>
</dbReference>
<organism evidence="3">
    <name type="scientific">Ailuropoda melanoleuca</name>
    <name type="common">Giant panda</name>
    <dbReference type="NCBI Taxonomy" id="9646"/>
    <lineage>
        <taxon>Eukaryota</taxon>
        <taxon>Metazoa</taxon>
        <taxon>Chordata</taxon>
        <taxon>Craniata</taxon>
        <taxon>Vertebrata</taxon>
        <taxon>Euteleostomi</taxon>
        <taxon>Mammalia</taxon>
        <taxon>Eutheria</taxon>
        <taxon>Laurasiatheria</taxon>
        <taxon>Carnivora</taxon>
        <taxon>Caniformia</taxon>
        <taxon>Ursidae</taxon>
        <taxon>Ailuropoda</taxon>
    </lineage>
</organism>
<dbReference type="InParanoid" id="D2HUG5"/>
<evidence type="ECO:0000313" key="3">
    <source>
        <dbReference type="EMBL" id="EFB19554.1"/>
    </source>
</evidence>
<gene>
    <name evidence="3" type="ORF">PANDA_015911</name>
</gene>
<evidence type="ECO:0000256" key="1">
    <source>
        <dbReference type="ARBA" id="ARBA00009973"/>
    </source>
</evidence>
<protein>
    <submittedName>
        <fullName evidence="3">Uncharacterized protein</fullName>
    </submittedName>
</protein>
<evidence type="ECO:0000256" key="2">
    <source>
        <dbReference type="SAM" id="MobiDB-lite"/>
    </source>
</evidence>
<dbReference type="Pfam" id="PF15092">
    <property type="entry name" value="UPF0728"/>
    <property type="match status" value="2"/>
</dbReference>
<feature type="compositionally biased region" description="Polar residues" evidence="2">
    <location>
        <begin position="90"/>
        <end position="103"/>
    </location>
</feature>
<feature type="region of interest" description="Disordered" evidence="2">
    <location>
        <begin position="89"/>
        <end position="115"/>
    </location>
</feature>
<dbReference type="EMBL" id="GL193399">
    <property type="protein sequence ID" value="EFB19554.1"/>
    <property type="molecule type" value="Genomic_DNA"/>
</dbReference>
<reference evidence="3" key="1">
    <citation type="journal article" date="2010" name="Nature">
        <title>The sequence and de novo assembly of the giant panda genome.</title>
        <authorList>
            <person name="Li R."/>
            <person name="Fan W."/>
            <person name="Tian G."/>
            <person name="Zhu H."/>
            <person name="He L."/>
            <person name="Cai J."/>
            <person name="Huang Q."/>
            <person name="Cai Q."/>
            <person name="Li B."/>
            <person name="Bai Y."/>
            <person name="Zhang Z."/>
            <person name="Zhang Y."/>
            <person name="Wang W."/>
            <person name="Li J."/>
            <person name="Wei F."/>
            <person name="Li H."/>
            <person name="Jian M."/>
            <person name="Li J."/>
            <person name="Zhang Z."/>
            <person name="Nielsen R."/>
            <person name="Li D."/>
            <person name="Gu W."/>
            <person name="Yang Z."/>
            <person name="Xuan Z."/>
            <person name="Ryder O.A."/>
            <person name="Leung F.C."/>
            <person name="Zhou Y."/>
            <person name="Cao J."/>
            <person name="Sun X."/>
            <person name="Fu Y."/>
            <person name="Fang X."/>
            <person name="Guo X."/>
            <person name="Wang B."/>
            <person name="Hou R."/>
            <person name="Shen F."/>
            <person name="Mu B."/>
            <person name="Ni P."/>
            <person name="Lin R."/>
            <person name="Qian W."/>
            <person name="Wang G."/>
            <person name="Yu C."/>
            <person name="Nie W."/>
            <person name="Wang J."/>
            <person name="Wu Z."/>
            <person name="Liang H."/>
            <person name="Min J."/>
            <person name="Wu Q."/>
            <person name="Cheng S."/>
            <person name="Ruan J."/>
            <person name="Wang M."/>
            <person name="Shi Z."/>
            <person name="Wen M."/>
            <person name="Liu B."/>
            <person name="Ren X."/>
            <person name="Zheng H."/>
            <person name="Dong D."/>
            <person name="Cook K."/>
            <person name="Shan G."/>
            <person name="Zhang H."/>
            <person name="Kosiol C."/>
            <person name="Xie X."/>
            <person name="Lu Z."/>
            <person name="Zheng H."/>
            <person name="Li Y."/>
            <person name="Steiner C.C."/>
            <person name="Lam T.T."/>
            <person name="Lin S."/>
            <person name="Zhang Q."/>
            <person name="Li G."/>
            <person name="Tian J."/>
            <person name="Gong T."/>
            <person name="Liu H."/>
            <person name="Zhang D."/>
            <person name="Fang L."/>
            <person name="Ye C."/>
            <person name="Zhang J."/>
            <person name="Hu W."/>
            <person name="Xu A."/>
            <person name="Ren Y."/>
            <person name="Zhang G."/>
            <person name="Bruford M.W."/>
            <person name="Li Q."/>
            <person name="Ma L."/>
            <person name="Guo Y."/>
            <person name="An N."/>
            <person name="Hu Y."/>
            <person name="Zheng Y."/>
            <person name="Shi Y."/>
            <person name="Li Z."/>
            <person name="Liu Q."/>
            <person name="Chen Y."/>
            <person name="Zhao J."/>
            <person name="Qu N."/>
            <person name="Zhao S."/>
            <person name="Tian F."/>
            <person name="Wang X."/>
            <person name="Wang H."/>
            <person name="Xu L."/>
            <person name="Liu X."/>
            <person name="Vinar T."/>
            <person name="Wang Y."/>
            <person name="Lam T.W."/>
            <person name="Yiu S.M."/>
            <person name="Liu S."/>
            <person name="Zhang H."/>
            <person name="Li D."/>
            <person name="Huang Y."/>
            <person name="Wang X."/>
            <person name="Yang G."/>
            <person name="Jiang Z."/>
            <person name="Wang J."/>
            <person name="Qin N."/>
            <person name="Li L."/>
            <person name="Li J."/>
            <person name="Bolund L."/>
            <person name="Kristiansen K."/>
            <person name="Wong G.K."/>
            <person name="Olson M."/>
            <person name="Zhang X."/>
            <person name="Li S."/>
            <person name="Yang H."/>
            <person name="Wang J."/>
            <person name="Wang J."/>
        </authorList>
    </citation>
    <scope>NUCLEOTIDE SEQUENCE [LARGE SCALE GENOMIC DNA]</scope>
</reference>
<proteinExistence type="inferred from homology"/>
<dbReference type="AlphaFoldDB" id="D2HUG5"/>
<dbReference type="PANTHER" id="PTHR28448">
    <property type="entry name" value="UPF0728 PROTEIN C10ORF53"/>
    <property type="match status" value="1"/>
</dbReference>
<comment type="similarity">
    <text evidence="1">Belongs to the UPF0728 family.</text>
</comment>
<sequence length="346" mass="39122">MPRDSVVIIRYGPYSAVGLSVEYRTFRLEGLQVLDTKTEDTTEGPRLEDHAHFQPYVDGHTELALQFWSSEKKSELKIGRMCVSGEQVPGCTSRQRQGHSWGSTRKVPPVHSQEQLENKPAAAILEDICRSAVLTRDGHKVILEKIEDWNVVELMVNEEIVFHCNIKDLEFAPGTTSRALPTACRSMRRPLAGLPTPLREELPSQDALFSCPCALHVWNQVQQHIEEKPKGQPCFQISFRLEHLLPDPGSPIYVSVRTGLQGKGVWTPRFMRLVFLSSVIPAVGFHQPVHSLSTLRVRDNACYRQDTPTIHLRSMKAPCSAQLRWPQPNFRERAQATGSLWRSSTT</sequence>